<feature type="region of interest" description="Disordered" evidence="1">
    <location>
        <begin position="1"/>
        <end position="43"/>
    </location>
</feature>
<evidence type="ECO:0000313" key="3">
    <source>
        <dbReference type="Proteomes" id="UP001168877"/>
    </source>
</evidence>
<gene>
    <name evidence="2" type="ORF">LWI29_023440</name>
</gene>
<name>A0AA39RWB6_ACESA</name>
<feature type="region of interest" description="Disordered" evidence="1">
    <location>
        <begin position="178"/>
        <end position="198"/>
    </location>
</feature>
<dbReference type="Proteomes" id="UP001168877">
    <property type="component" value="Unassembled WGS sequence"/>
</dbReference>
<reference evidence="2" key="1">
    <citation type="journal article" date="2022" name="Plant J.">
        <title>Strategies of tolerance reflected in two North American maple genomes.</title>
        <authorList>
            <person name="McEvoy S.L."/>
            <person name="Sezen U.U."/>
            <person name="Trouern-Trend A."/>
            <person name="McMahon S.M."/>
            <person name="Schaberg P.G."/>
            <person name="Yang J."/>
            <person name="Wegrzyn J.L."/>
            <person name="Swenson N.G."/>
        </authorList>
    </citation>
    <scope>NUCLEOTIDE SEQUENCE</scope>
    <source>
        <strain evidence="2">NS2018</strain>
    </source>
</reference>
<proteinExistence type="predicted"/>
<comment type="caution">
    <text evidence="2">The sequence shown here is derived from an EMBL/GenBank/DDBJ whole genome shotgun (WGS) entry which is preliminary data.</text>
</comment>
<dbReference type="AlphaFoldDB" id="A0AA39RWB6"/>
<sequence>MARLNVWLRTDSPPKRVHNRRGAFERQSRGYQGGRPTNRADQSNWRVGAIGKGQGKITSEINPGDRSGNGRVQSGLVGETHCHQHVSRQCGPMGELQDGQVGELHSIEPYNNLLRSDAAINALGGDKIAEFKFAVREEESVQVAKEDIQLMKTHQANMLGPCPSSDLVQQSKSIDSNQLAPLAPSSSTIQTQRKAHKPVKWKREARRKGGLSELGEISSLGKRGCLEVVDDNQLTAKRAKEGIIQCGDEGFLTDKQASGGGFSNFSLLNVRKEVVEFEAEAIPSLAEPVAFTAMDDNRQVVTQSDSVTSQEVLSLDSDSLSADRHLDFWGSDHRPMLLEFVDKPHQIRSISATRRRFYFENCWADDEDCKDIVSSVWDSCDTNGNLQDMLGRISTSGTKLDAWNGKKRYLQRHNIKTNRKALQEAVAGNGPYNWNSIRGIENKLDDALSTEENYWRQRAKADWMSKGDRNSRFFHAKASGRRARNRIAGLMDSTGVWKENNEDLVALISSYFTGLYSSSFPSSQDQDKVTKRVNTKLSGQVVSYLDANISKVKALLVYVDDIIRTGDDVNETEELKKCLAKEFEIKDL</sequence>
<accession>A0AA39RWB6</accession>
<organism evidence="2 3">
    <name type="scientific">Acer saccharum</name>
    <name type="common">Sugar maple</name>
    <dbReference type="NCBI Taxonomy" id="4024"/>
    <lineage>
        <taxon>Eukaryota</taxon>
        <taxon>Viridiplantae</taxon>
        <taxon>Streptophyta</taxon>
        <taxon>Embryophyta</taxon>
        <taxon>Tracheophyta</taxon>
        <taxon>Spermatophyta</taxon>
        <taxon>Magnoliopsida</taxon>
        <taxon>eudicotyledons</taxon>
        <taxon>Gunneridae</taxon>
        <taxon>Pentapetalae</taxon>
        <taxon>rosids</taxon>
        <taxon>malvids</taxon>
        <taxon>Sapindales</taxon>
        <taxon>Sapindaceae</taxon>
        <taxon>Hippocastanoideae</taxon>
        <taxon>Acereae</taxon>
        <taxon>Acer</taxon>
    </lineage>
</organism>
<evidence type="ECO:0000256" key="1">
    <source>
        <dbReference type="SAM" id="MobiDB-lite"/>
    </source>
</evidence>
<dbReference type="EMBL" id="JAUESC010000385">
    <property type="protein sequence ID" value="KAK0579254.1"/>
    <property type="molecule type" value="Genomic_DNA"/>
</dbReference>
<feature type="compositionally biased region" description="Polar residues" evidence="1">
    <location>
        <begin position="178"/>
        <end position="192"/>
    </location>
</feature>
<evidence type="ECO:0000313" key="2">
    <source>
        <dbReference type="EMBL" id="KAK0579254.1"/>
    </source>
</evidence>
<reference evidence="2" key="2">
    <citation type="submission" date="2023-06" db="EMBL/GenBank/DDBJ databases">
        <authorList>
            <person name="Swenson N.G."/>
            <person name="Wegrzyn J.L."/>
            <person name="Mcevoy S.L."/>
        </authorList>
    </citation>
    <scope>NUCLEOTIDE SEQUENCE</scope>
    <source>
        <strain evidence="2">NS2018</strain>
        <tissue evidence="2">Leaf</tissue>
    </source>
</reference>
<keyword evidence="3" id="KW-1185">Reference proteome</keyword>
<protein>
    <submittedName>
        <fullName evidence="2">Uncharacterized protein</fullName>
    </submittedName>
</protein>